<keyword evidence="3" id="KW-1003">Cell membrane</keyword>
<dbReference type="GO" id="GO:0005886">
    <property type="term" value="C:plasma membrane"/>
    <property type="evidence" value="ECO:0007669"/>
    <property type="project" value="UniProtKB-SubCell"/>
</dbReference>
<reference evidence="10 11" key="3">
    <citation type="journal article" name="Genome Announc.">
        <title>Improved Draft Genome Sequence of Clostridium pasteurianum Strain ATCC 6013 (DSM 525) Using a Hybrid Next-Generation Sequencing Approach.</title>
        <authorList>
            <person name="Pyne M.E."/>
            <person name="Utturkar S."/>
            <person name="Brown S.D."/>
            <person name="Moo-Young M."/>
            <person name="Chung D.A."/>
            <person name="Chou C.P."/>
        </authorList>
    </citation>
    <scope>NUCLEOTIDE SEQUENCE [LARGE SCALE GENOMIC DNA]</scope>
    <source>
        <strain evidence="10 11">ATCC 6013</strain>
    </source>
</reference>
<organism evidence="9 12">
    <name type="scientific">Clostridium pasteurianum DSM 525 = ATCC 6013</name>
    <dbReference type="NCBI Taxonomy" id="1262449"/>
    <lineage>
        <taxon>Bacteria</taxon>
        <taxon>Bacillati</taxon>
        <taxon>Bacillota</taxon>
        <taxon>Clostridia</taxon>
        <taxon>Eubacteriales</taxon>
        <taxon>Clostridiaceae</taxon>
        <taxon>Clostridium</taxon>
    </lineage>
</organism>
<evidence type="ECO:0000256" key="2">
    <source>
        <dbReference type="ARBA" id="ARBA00022448"/>
    </source>
</evidence>
<evidence type="ECO:0000256" key="6">
    <source>
        <dbReference type="ARBA" id="ARBA00023136"/>
    </source>
</evidence>
<keyword evidence="4 7" id="KW-0812">Transmembrane</keyword>
<dbReference type="InterPro" id="IPR000515">
    <property type="entry name" value="MetI-like"/>
</dbReference>
<feature type="transmembrane region" description="Helical" evidence="7">
    <location>
        <begin position="96"/>
        <end position="117"/>
    </location>
</feature>
<evidence type="ECO:0000256" key="7">
    <source>
        <dbReference type="RuleBase" id="RU363032"/>
    </source>
</evidence>
<dbReference type="PANTHER" id="PTHR30193:SF37">
    <property type="entry name" value="INNER MEMBRANE ABC TRANSPORTER PERMEASE PROTEIN YCJO"/>
    <property type="match status" value="1"/>
</dbReference>
<dbReference type="Pfam" id="PF00528">
    <property type="entry name" value="BPD_transp_1"/>
    <property type="match status" value="1"/>
</dbReference>
<evidence type="ECO:0000313" key="12">
    <source>
        <dbReference type="Proteomes" id="UP000030905"/>
    </source>
</evidence>
<dbReference type="Gene3D" id="1.10.3720.10">
    <property type="entry name" value="MetI-like"/>
    <property type="match status" value="1"/>
</dbReference>
<dbReference type="KEGG" id="cpat:CLPA_c29710"/>
<name>A0A0H3J747_CLOPA</name>
<reference evidence="10" key="2">
    <citation type="submission" date="2015-10" db="EMBL/GenBank/DDBJ databases">
        <title>Improved Draft Genome Sequence of Clostridium pasteurianum Strain ATCC 6013 (DSM 525) Using a Hybrid Next-Generation Sequencing Approach.</title>
        <authorList>
            <person name="Pyne M.E."/>
            <person name="Utturkar S.M."/>
            <person name="Brown S.D."/>
            <person name="Moo-Young M."/>
            <person name="Chung D.A."/>
            <person name="Chou P.C."/>
        </authorList>
    </citation>
    <scope>NUCLEOTIDE SEQUENCE</scope>
    <source>
        <strain evidence="10">ATCC 6013</strain>
    </source>
</reference>
<dbReference type="InterPro" id="IPR035906">
    <property type="entry name" value="MetI-like_sf"/>
</dbReference>
<evidence type="ECO:0000313" key="11">
    <source>
        <dbReference type="Proteomes" id="UP000028042"/>
    </source>
</evidence>
<dbReference type="SUPFAM" id="SSF161098">
    <property type="entry name" value="MetI-like"/>
    <property type="match status" value="1"/>
</dbReference>
<evidence type="ECO:0000313" key="9">
    <source>
        <dbReference type="EMBL" id="AJA53025.1"/>
    </source>
</evidence>
<evidence type="ECO:0000259" key="8">
    <source>
        <dbReference type="PROSITE" id="PS50928"/>
    </source>
</evidence>
<feature type="transmembrane region" description="Helical" evidence="7">
    <location>
        <begin position="223"/>
        <end position="246"/>
    </location>
</feature>
<dbReference type="EMBL" id="JPGY02000001">
    <property type="protein sequence ID" value="KRU10967.1"/>
    <property type="molecule type" value="Genomic_DNA"/>
</dbReference>
<dbReference type="PANTHER" id="PTHR30193">
    <property type="entry name" value="ABC TRANSPORTER PERMEASE PROTEIN"/>
    <property type="match status" value="1"/>
</dbReference>
<dbReference type="EMBL" id="CP009268">
    <property type="protein sequence ID" value="AJA53025.1"/>
    <property type="molecule type" value="Genomic_DNA"/>
</dbReference>
<feature type="transmembrane region" description="Helical" evidence="7">
    <location>
        <begin position="174"/>
        <end position="198"/>
    </location>
</feature>
<evidence type="ECO:0000256" key="3">
    <source>
        <dbReference type="ARBA" id="ARBA00022475"/>
    </source>
</evidence>
<evidence type="ECO:0000256" key="5">
    <source>
        <dbReference type="ARBA" id="ARBA00022989"/>
    </source>
</evidence>
<keyword evidence="2 7" id="KW-0813">Transport</keyword>
<dbReference type="eggNOG" id="COG1175">
    <property type="taxonomic scope" value="Bacteria"/>
</dbReference>
<accession>A0A0H3J747</accession>
<dbReference type="AlphaFoldDB" id="A0A0H3J747"/>
<gene>
    <name evidence="9" type="primary">ugpA2</name>
    <name evidence="9" type="ORF">CLPA_c29710</name>
    <name evidence="10" type="ORF">CP6013_00214</name>
</gene>
<proteinExistence type="inferred from homology"/>
<dbReference type="InterPro" id="IPR051393">
    <property type="entry name" value="ABC_transporter_permease"/>
</dbReference>
<feature type="transmembrane region" description="Helical" evidence="7">
    <location>
        <begin position="35"/>
        <end position="54"/>
    </location>
</feature>
<feature type="transmembrane region" description="Helical" evidence="7">
    <location>
        <begin position="279"/>
        <end position="301"/>
    </location>
</feature>
<evidence type="ECO:0000256" key="4">
    <source>
        <dbReference type="ARBA" id="ARBA00022692"/>
    </source>
</evidence>
<reference evidence="9 12" key="1">
    <citation type="journal article" date="2015" name="Genome Announc.">
        <title>Complete Genome Sequence of the Nitrogen-Fixing and Solvent-Producing Clostridium pasteurianum DSM 525.</title>
        <authorList>
            <person name="Poehlein A."/>
            <person name="Grosse-Honebrink A."/>
            <person name="Zhang Y."/>
            <person name="Minton N.P."/>
            <person name="Daniel R."/>
        </authorList>
    </citation>
    <scope>NUCLEOTIDE SEQUENCE [LARGE SCALE GENOMIC DNA]</scope>
    <source>
        <strain evidence="9">DSM 525</strain>
        <strain evidence="12">DSM 525 / ATCC 6013</strain>
    </source>
</reference>
<keyword evidence="12" id="KW-1185">Reference proteome</keyword>
<dbReference type="KEGG" id="cpae:CPAST_c29710"/>
<dbReference type="RefSeq" id="WP_003443379.1">
    <property type="nucleotide sequence ID" value="NZ_JPGY02000001.1"/>
</dbReference>
<sequence>MLYKLKQKTPVASKNIYMTNSKKVHKKVSKSVEPYIYLVPCVILSIMFGYYPFIRTVLYSFSLVDFNGNILEFIGFSNYKDILTDKNFYIVLKNTLYHVAMAVPAGIIISYSLALLANKKRKFSSVYETMFSFPMAVSMSAVSIIFKTMLNPRMGLINYIFGLDLKWFNDPDTAMISITIVSVWMGIGFDFLLFLAALRNVPKELVEAAEIDGASFLYKLKNIYIPMTSPTLFFVLCTNAVGAMMMSGPSMVITNGGPKGSTKTIIYHLYETGITSANYSYASTIGVIVFLMTFLLLLFCFRYEKKGVYYQ</sequence>
<dbReference type="GO" id="GO:0055085">
    <property type="term" value="P:transmembrane transport"/>
    <property type="evidence" value="ECO:0007669"/>
    <property type="project" value="InterPro"/>
</dbReference>
<evidence type="ECO:0000256" key="1">
    <source>
        <dbReference type="ARBA" id="ARBA00004651"/>
    </source>
</evidence>
<feature type="domain" description="ABC transmembrane type-1" evidence="8">
    <location>
        <begin position="92"/>
        <end position="300"/>
    </location>
</feature>
<dbReference type="Proteomes" id="UP000030905">
    <property type="component" value="Chromosome"/>
</dbReference>
<dbReference type="PROSITE" id="PS50928">
    <property type="entry name" value="ABC_TM1"/>
    <property type="match status" value="1"/>
</dbReference>
<comment type="subcellular location">
    <subcellularLocation>
        <location evidence="1 7">Cell membrane</location>
        <topology evidence="1 7">Multi-pass membrane protein</topology>
    </subcellularLocation>
</comment>
<feature type="transmembrane region" description="Helical" evidence="7">
    <location>
        <begin position="129"/>
        <end position="146"/>
    </location>
</feature>
<keyword evidence="6 7" id="KW-0472">Membrane</keyword>
<dbReference type="Proteomes" id="UP000028042">
    <property type="component" value="Unassembled WGS sequence"/>
</dbReference>
<keyword evidence="5 7" id="KW-1133">Transmembrane helix</keyword>
<comment type="similarity">
    <text evidence="7">Belongs to the binding-protein-dependent transport system permease family.</text>
</comment>
<evidence type="ECO:0000313" key="10">
    <source>
        <dbReference type="EMBL" id="KRU10967.1"/>
    </source>
</evidence>
<dbReference type="PATRIC" id="fig|1262449.3.peg.1421"/>
<protein>
    <submittedName>
        <fullName evidence="10">ABC-type transporter, integral membrane subunit</fullName>
    </submittedName>
    <submittedName>
        <fullName evidence="9">sn-glycerol-3-phosphate transport system permease protein UgpA</fullName>
    </submittedName>
</protein>
<dbReference type="CDD" id="cd06261">
    <property type="entry name" value="TM_PBP2"/>
    <property type="match status" value="1"/>
</dbReference>